<evidence type="ECO:0000256" key="4">
    <source>
        <dbReference type="ARBA" id="ARBA00023157"/>
    </source>
</evidence>
<evidence type="ECO:0000256" key="3">
    <source>
        <dbReference type="ARBA" id="ARBA00022729"/>
    </source>
</evidence>
<evidence type="ECO:0000256" key="2">
    <source>
        <dbReference type="ARBA" id="ARBA00022702"/>
    </source>
</evidence>
<evidence type="ECO:0000256" key="1">
    <source>
        <dbReference type="ARBA" id="ARBA00009178"/>
    </source>
</evidence>
<keyword evidence="3 5" id="KW-0732">Signal</keyword>
<dbReference type="AlphaFoldDB" id="A0AAV8ZXS9"/>
<keyword evidence="7" id="KW-1185">Reference proteome</keyword>
<dbReference type="InterPro" id="IPR008801">
    <property type="entry name" value="RALF"/>
</dbReference>
<comment type="caution">
    <text evidence="6">The sequence shown here is derived from an EMBL/GenBank/DDBJ whole genome shotgun (WGS) entry which is preliminary data.</text>
</comment>
<keyword evidence="4" id="KW-1015">Disulfide bond</keyword>
<reference evidence="6" key="2">
    <citation type="submission" date="2023-06" db="EMBL/GenBank/DDBJ databases">
        <authorList>
            <person name="Ma L."/>
            <person name="Liu K.-W."/>
            <person name="Li Z."/>
            <person name="Hsiao Y.-Y."/>
            <person name="Qi Y."/>
            <person name="Fu T."/>
            <person name="Tang G."/>
            <person name="Zhang D."/>
            <person name="Sun W.-H."/>
            <person name="Liu D.-K."/>
            <person name="Li Y."/>
            <person name="Chen G.-Z."/>
            <person name="Liu X.-D."/>
            <person name="Liao X.-Y."/>
            <person name="Jiang Y.-T."/>
            <person name="Yu X."/>
            <person name="Hao Y."/>
            <person name="Huang J."/>
            <person name="Zhao X.-W."/>
            <person name="Ke S."/>
            <person name="Chen Y.-Y."/>
            <person name="Wu W.-L."/>
            <person name="Hsu J.-L."/>
            <person name="Lin Y.-F."/>
            <person name="Huang M.-D."/>
            <person name="Li C.-Y."/>
            <person name="Huang L."/>
            <person name="Wang Z.-W."/>
            <person name="Zhao X."/>
            <person name="Zhong W.-Y."/>
            <person name="Peng D.-H."/>
            <person name="Ahmad S."/>
            <person name="Lan S."/>
            <person name="Zhang J.-S."/>
            <person name="Tsai W.-C."/>
            <person name="Van De Peer Y."/>
            <person name="Liu Z.-J."/>
        </authorList>
    </citation>
    <scope>NUCLEOTIDE SEQUENCE</scope>
    <source>
        <strain evidence="6">SCP</strain>
        <tissue evidence="6">Leaves</tissue>
    </source>
</reference>
<name>A0AAV8ZXS9_ACOGR</name>
<feature type="signal peptide" evidence="5">
    <location>
        <begin position="1"/>
        <end position="29"/>
    </location>
</feature>
<evidence type="ECO:0000313" key="6">
    <source>
        <dbReference type="EMBL" id="KAK1256808.1"/>
    </source>
</evidence>
<feature type="chain" id="PRO_5043563899" evidence="5">
    <location>
        <begin position="30"/>
        <end position="111"/>
    </location>
</feature>
<dbReference type="PANTHER" id="PTHR33136">
    <property type="entry name" value="RAPID ALKALINIZATION FACTOR-LIKE"/>
    <property type="match status" value="1"/>
</dbReference>
<evidence type="ECO:0000313" key="7">
    <source>
        <dbReference type="Proteomes" id="UP001179952"/>
    </source>
</evidence>
<dbReference type="Pfam" id="PF05498">
    <property type="entry name" value="RALF"/>
    <property type="match status" value="1"/>
</dbReference>
<dbReference type="PANTHER" id="PTHR33136:SF4">
    <property type="entry name" value="PROTEIN RALF-LIKE 32"/>
    <property type="match status" value="1"/>
</dbReference>
<gene>
    <name evidence="6" type="ORF">QJS04_geneDACA024158</name>
</gene>
<dbReference type="EMBL" id="JAUJYN010000080">
    <property type="protein sequence ID" value="KAK1256808.1"/>
    <property type="molecule type" value="Genomic_DNA"/>
</dbReference>
<reference evidence="6" key="1">
    <citation type="journal article" date="2023" name="Nat. Commun.">
        <title>Diploid and tetraploid genomes of Acorus and the evolution of monocots.</title>
        <authorList>
            <person name="Ma L."/>
            <person name="Liu K.W."/>
            <person name="Li Z."/>
            <person name="Hsiao Y.Y."/>
            <person name="Qi Y."/>
            <person name="Fu T."/>
            <person name="Tang G.D."/>
            <person name="Zhang D."/>
            <person name="Sun W.H."/>
            <person name="Liu D.K."/>
            <person name="Li Y."/>
            <person name="Chen G.Z."/>
            <person name="Liu X.D."/>
            <person name="Liao X.Y."/>
            <person name="Jiang Y.T."/>
            <person name="Yu X."/>
            <person name="Hao Y."/>
            <person name="Huang J."/>
            <person name="Zhao X.W."/>
            <person name="Ke S."/>
            <person name="Chen Y.Y."/>
            <person name="Wu W.L."/>
            <person name="Hsu J.L."/>
            <person name="Lin Y.F."/>
            <person name="Huang M.D."/>
            <person name="Li C.Y."/>
            <person name="Huang L."/>
            <person name="Wang Z.W."/>
            <person name="Zhao X."/>
            <person name="Zhong W.Y."/>
            <person name="Peng D.H."/>
            <person name="Ahmad S."/>
            <person name="Lan S."/>
            <person name="Zhang J.S."/>
            <person name="Tsai W.C."/>
            <person name="Van de Peer Y."/>
            <person name="Liu Z.J."/>
        </authorList>
    </citation>
    <scope>NUCLEOTIDE SEQUENCE</scope>
    <source>
        <strain evidence="6">SCP</strain>
    </source>
</reference>
<dbReference type="GO" id="GO:0019722">
    <property type="term" value="P:calcium-mediated signaling"/>
    <property type="evidence" value="ECO:0007669"/>
    <property type="project" value="TreeGrafter"/>
</dbReference>
<protein>
    <submittedName>
        <fullName evidence="6">Uncharacterized protein</fullName>
    </submittedName>
</protein>
<dbReference type="Proteomes" id="UP001179952">
    <property type="component" value="Unassembled WGS sequence"/>
</dbReference>
<comment type="similarity">
    <text evidence="1">Belongs to the plant rapid alkalinization factor (RALF) family.</text>
</comment>
<dbReference type="GO" id="GO:0005179">
    <property type="term" value="F:hormone activity"/>
    <property type="evidence" value="ECO:0007669"/>
    <property type="project" value="UniProtKB-KW"/>
</dbReference>
<dbReference type="GO" id="GO:0009506">
    <property type="term" value="C:plasmodesma"/>
    <property type="evidence" value="ECO:0007669"/>
    <property type="project" value="TreeGrafter"/>
</dbReference>
<sequence>MENSMRYSLNASLLFLASLLLLLVVTSEAHEIYTRRECNGTVGECDDHDEWFMESDTVWRLLQQGRPESYNSLQRSAACASSRGGAYENRCFSQVNPPRRGCSPYYGCRGG</sequence>
<keyword evidence="2" id="KW-0372">Hormone</keyword>
<organism evidence="6 7">
    <name type="scientific">Acorus gramineus</name>
    <name type="common">Dwarf sweet flag</name>
    <dbReference type="NCBI Taxonomy" id="55184"/>
    <lineage>
        <taxon>Eukaryota</taxon>
        <taxon>Viridiplantae</taxon>
        <taxon>Streptophyta</taxon>
        <taxon>Embryophyta</taxon>
        <taxon>Tracheophyta</taxon>
        <taxon>Spermatophyta</taxon>
        <taxon>Magnoliopsida</taxon>
        <taxon>Liliopsida</taxon>
        <taxon>Acoraceae</taxon>
        <taxon>Acorus</taxon>
    </lineage>
</organism>
<accession>A0AAV8ZXS9</accession>
<evidence type="ECO:0000256" key="5">
    <source>
        <dbReference type="SAM" id="SignalP"/>
    </source>
</evidence>
<proteinExistence type="inferred from homology"/>